<dbReference type="Proteomes" id="UP000002668">
    <property type="component" value="Genome"/>
</dbReference>
<name>E5A2F4_LEPMJ</name>
<dbReference type="InParanoid" id="E5A2F4"/>
<dbReference type="GeneID" id="13281628"/>
<dbReference type="VEuPathDB" id="FungiDB:LEMA_P089980.1"/>
<dbReference type="EMBL" id="FP929132">
    <property type="protein sequence ID" value="CBX97589.1"/>
    <property type="molecule type" value="Genomic_DNA"/>
</dbReference>
<accession>E5A2F4</accession>
<feature type="region of interest" description="Disordered" evidence="1">
    <location>
        <begin position="136"/>
        <end position="197"/>
    </location>
</feature>
<dbReference type="HOGENOM" id="CLU_1384387_0_0_1"/>
<reference evidence="3" key="1">
    <citation type="journal article" date="2011" name="Nat. Commun.">
        <title>Effector diversification within compartments of the Leptosphaeria maculans genome affected by Repeat-Induced Point mutations.</title>
        <authorList>
            <person name="Rouxel T."/>
            <person name="Grandaubert J."/>
            <person name="Hane J.K."/>
            <person name="Hoede C."/>
            <person name="van de Wouw A.P."/>
            <person name="Couloux A."/>
            <person name="Dominguez V."/>
            <person name="Anthouard V."/>
            <person name="Bally P."/>
            <person name="Bourras S."/>
            <person name="Cozijnsen A.J."/>
            <person name="Ciuffetti L.M."/>
            <person name="Degrave A."/>
            <person name="Dilmaghani A."/>
            <person name="Duret L."/>
            <person name="Fudal I."/>
            <person name="Goodwin S.B."/>
            <person name="Gout L."/>
            <person name="Glaser N."/>
            <person name="Linglin J."/>
            <person name="Kema G.H.J."/>
            <person name="Lapalu N."/>
            <person name="Lawrence C.B."/>
            <person name="May K."/>
            <person name="Meyer M."/>
            <person name="Ollivier B."/>
            <person name="Poulain J."/>
            <person name="Schoch C.L."/>
            <person name="Simon A."/>
            <person name="Spatafora J.W."/>
            <person name="Stachowiak A."/>
            <person name="Turgeon B.G."/>
            <person name="Tyler B.M."/>
            <person name="Vincent D."/>
            <person name="Weissenbach J."/>
            <person name="Amselem J."/>
            <person name="Quesneville H."/>
            <person name="Oliver R.P."/>
            <person name="Wincker P."/>
            <person name="Balesdent M.-H."/>
            <person name="Howlett B.J."/>
        </authorList>
    </citation>
    <scope>NUCLEOTIDE SEQUENCE [LARGE SCALE GENOMIC DNA]</scope>
    <source>
        <strain evidence="3">JN3 / isolate v23.1.3 / race Av1-4-5-6-7-8</strain>
    </source>
</reference>
<protein>
    <submittedName>
        <fullName evidence="2">Predicted protein</fullName>
    </submittedName>
</protein>
<evidence type="ECO:0000313" key="2">
    <source>
        <dbReference type="EMBL" id="CBX97589.1"/>
    </source>
</evidence>
<evidence type="ECO:0000313" key="3">
    <source>
        <dbReference type="Proteomes" id="UP000002668"/>
    </source>
</evidence>
<keyword evidence="3" id="KW-1185">Reference proteome</keyword>
<proteinExistence type="predicted"/>
<sequence length="197" mass="22082">MSEPSVLERLLTKCHSLMGTNPSSAKGCRSMRQVSCALRAISMFFAKNIATMQLSKKTCRHKKHFDRKLRPIKVFRRNIHGLGHTKEGSWSDERAPDAELVNTSGSKMSPEEWGRHVRDLEVEAIWMDTVDEWEGSTAAGSCSEDEEEGMLALTSDPPTAESNSSGPQGMARPWTYEDVPSAHWSDGQVHKMRRYSA</sequence>
<evidence type="ECO:0000256" key="1">
    <source>
        <dbReference type="SAM" id="MobiDB-lite"/>
    </source>
</evidence>
<feature type="compositionally biased region" description="Polar residues" evidence="1">
    <location>
        <begin position="156"/>
        <end position="167"/>
    </location>
</feature>
<dbReference type="AlphaFoldDB" id="E5A2F4"/>
<organism evidence="3">
    <name type="scientific">Leptosphaeria maculans (strain JN3 / isolate v23.1.3 / race Av1-4-5-6-7-8)</name>
    <name type="common">Blackleg fungus</name>
    <name type="synonym">Phoma lingam</name>
    <dbReference type="NCBI Taxonomy" id="985895"/>
    <lineage>
        <taxon>Eukaryota</taxon>
        <taxon>Fungi</taxon>
        <taxon>Dikarya</taxon>
        <taxon>Ascomycota</taxon>
        <taxon>Pezizomycotina</taxon>
        <taxon>Dothideomycetes</taxon>
        <taxon>Pleosporomycetidae</taxon>
        <taxon>Pleosporales</taxon>
        <taxon>Pleosporineae</taxon>
        <taxon>Leptosphaeriaceae</taxon>
        <taxon>Plenodomus</taxon>
        <taxon>Plenodomus lingam/Leptosphaeria maculans species complex</taxon>
    </lineage>
</organism>
<gene>
    <name evidence="2" type="ORF">LEMA_P089980.1</name>
</gene>